<dbReference type="PANTHER" id="PTHR45738">
    <property type="entry name" value="POLYPHOSPHOINOSITIDE PHOSPHATASE"/>
    <property type="match status" value="1"/>
</dbReference>
<feature type="non-terminal residue" evidence="2">
    <location>
        <position position="1"/>
    </location>
</feature>
<keyword evidence="3" id="KW-1185">Reference proteome</keyword>
<dbReference type="GO" id="GO:0043813">
    <property type="term" value="F:phosphatidylinositol-3,5-bisphosphate 5-phosphatase activity"/>
    <property type="evidence" value="ECO:0007669"/>
    <property type="project" value="InterPro"/>
</dbReference>
<dbReference type="EMBL" id="AUSU01003872">
    <property type="protein sequence ID" value="EPS66096.1"/>
    <property type="molecule type" value="Genomic_DNA"/>
</dbReference>
<dbReference type="InterPro" id="IPR043573">
    <property type="entry name" value="Fig4-like"/>
</dbReference>
<sequence>IFSERRGQWKAATQSQEFFRTLQRYYSNAYVDAQKQSAINVFLGHFQPKENHVDLLELYADQRHGLRLPAGDTNESIRRSFFKRSLSDGNILRESKSPISMPNSGCKDFAETGFSDVSVGRGNASESIPENDLAYSRYTSSMPARVLLAEMQRVRYLENENDSIDCSNFVDLDWLS</sequence>
<evidence type="ECO:0000313" key="2">
    <source>
        <dbReference type="EMBL" id="EPS66096.1"/>
    </source>
</evidence>
<proteinExistence type="predicted"/>
<keyword evidence="1" id="KW-0378">Hydrolase</keyword>
<evidence type="ECO:0000313" key="3">
    <source>
        <dbReference type="Proteomes" id="UP000015453"/>
    </source>
</evidence>
<name>S8CMS2_9LAMI</name>
<reference evidence="2 3" key="1">
    <citation type="journal article" date="2013" name="BMC Genomics">
        <title>The miniature genome of a carnivorous plant Genlisea aurea contains a low number of genes and short non-coding sequences.</title>
        <authorList>
            <person name="Leushkin E.V."/>
            <person name="Sutormin R.A."/>
            <person name="Nabieva E.R."/>
            <person name="Penin A.A."/>
            <person name="Kondrashov A.S."/>
            <person name="Logacheva M.D."/>
        </authorList>
    </citation>
    <scope>NUCLEOTIDE SEQUENCE [LARGE SCALE GENOMIC DNA]</scope>
</reference>
<dbReference type="GO" id="GO:0046856">
    <property type="term" value="P:phosphatidylinositol dephosphorylation"/>
    <property type="evidence" value="ECO:0007669"/>
    <property type="project" value="InterPro"/>
</dbReference>
<dbReference type="Proteomes" id="UP000015453">
    <property type="component" value="Unassembled WGS sequence"/>
</dbReference>
<dbReference type="OrthoDB" id="1717320at2759"/>
<organism evidence="2 3">
    <name type="scientific">Genlisea aurea</name>
    <dbReference type="NCBI Taxonomy" id="192259"/>
    <lineage>
        <taxon>Eukaryota</taxon>
        <taxon>Viridiplantae</taxon>
        <taxon>Streptophyta</taxon>
        <taxon>Embryophyta</taxon>
        <taxon>Tracheophyta</taxon>
        <taxon>Spermatophyta</taxon>
        <taxon>Magnoliopsida</taxon>
        <taxon>eudicotyledons</taxon>
        <taxon>Gunneridae</taxon>
        <taxon>Pentapetalae</taxon>
        <taxon>asterids</taxon>
        <taxon>lamiids</taxon>
        <taxon>Lamiales</taxon>
        <taxon>Lentibulariaceae</taxon>
        <taxon>Genlisea</taxon>
    </lineage>
</organism>
<gene>
    <name evidence="2" type="ORF">M569_08681</name>
</gene>
<feature type="non-terminal residue" evidence="2">
    <location>
        <position position="176"/>
    </location>
</feature>
<comment type="caution">
    <text evidence="2">The sequence shown here is derived from an EMBL/GenBank/DDBJ whole genome shotgun (WGS) entry which is preliminary data.</text>
</comment>
<evidence type="ECO:0000256" key="1">
    <source>
        <dbReference type="ARBA" id="ARBA00022801"/>
    </source>
</evidence>
<dbReference type="PANTHER" id="PTHR45738:SF25">
    <property type="entry name" value="PHOSPHOINOSITIDE PHOSPHATASE SAC3-RELATED"/>
    <property type="match status" value="1"/>
</dbReference>
<accession>S8CMS2</accession>
<protein>
    <submittedName>
        <fullName evidence="2">Uncharacterized protein</fullName>
    </submittedName>
</protein>
<dbReference type="AlphaFoldDB" id="S8CMS2"/>